<accession>A0ABW8UA96</accession>
<feature type="region of interest" description="Disordered" evidence="8">
    <location>
        <begin position="47"/>
        <end position="70"/>
    </location>
</feature>
<dbReference type="Proteomes" id="UP001624684">
    <property type="component" value="Unassembled WGS sequence"/>
</dbReference>
<dbReference type="RefSeq" id="WP_407068654.1">
    <property type="nucleotide sequence ID" value="NZ_JBJJXE010000002.1"/>
</dbReference>
<comment type="subcellular location">
    <subcellularLocation>
        <location evidence="2">Cell outer membrane</location>
        <topology evidence="2">Lipid-anchor</topology>
    </subcellularLocation>
    <subcellularLocation>
        <location evidence="1">Cell surface</location>
    </subcellularLocation>
</comment>
<protein>
    <recommendedName>
        <fullName evidence="6">Transferrin-binding protein B</fullName>
    </recommendedName>
</protein>
<evidence type="ECO:0000256" key="3">
    <source>
        <dbReference type="ARBA" id="ARBA00023026"/>
    </source>
</evidence>
<evidence type="ECO:0000259" key="11">
    <source>
        <dbReference type="Pfam" id="PF17484"/>
    </source>
</evidence>
<feature type="domain" description="Transferrin-binding protein B C-lobe/N-lobe beta-barrel" evidence="10">
    <location>
        <begin position="192"/>
        <end position="364"/>
    </location>
</feature>
<dbReference type="Pfam" id="PF01298">
    <property type="entry name" value="TbpB_B_D"/>
    <property type="match status" value="2"/>
</dbReference>
<evidence type="ECO:0000256" key="1">
    <source>
        <dbReference type="ARBA" id="ARBA00004241"/>
    </source>
</evidence>
<dbReference type="SUPFAM" id="SSF56925">
    <property type="entry name" value="OMPA-like"/>
    <property type="match status" value="2"/>
</dbReference>
<evidence type="ECO:0000256" key="8">
    <source>
        <dbReference type="SAM" id="MobiDB-lite"/>
    </source>
</evidence>
<evidence type="ECO:0000313" key="13">
    <source>
        <dbReference type="Proteomes" id="UP001624684"/>
    </source>
</evidence>
<reference evidence="12 13" key="1">
    <citation type="submission" date="2024-11" db="EMBL/GenBank/DDBJ databases">
        <title>First Report of Moraxella oculi in Brazil in an Infectious Bovine Keratoconjunctivitis Outbreak.</title>
        <authorList>
            <person name="Carvalho C.V."/>
            <person name="Domingues R."/>
            <person name="Coutinho C."/>
            <person name="Honorio N.T.B.S."/>
            <person name="Faza D.R.L.R."/>
            <person name="Carvalho W.A."/>
            <person name="Machado A.B.F."/>
            <person name="Martins M.F."/>
            <person name="Gaspar E.B."/>
        </authorList>
    </citation>
    <scope>NUCLEOTIDE SEQUENCE [LARGE SCALE GENOMIC DNA]</scope>
    <source>
        <strain evidence="12 13">2117LE</strain>
    </source>
</reference>
<feature type="coiled-coil region" evidence="7">
    <location>
        <begin position="740"/>
        <end position="771"/>
    </location>
</feature>
<keyword evidence="9" id="KW-0732">Signal</keyword>
<dbReference type="Pfam" id="PF17484">
    <property type="entry name" value="TbpB_A"/>
    <property type="match status" value="1"/>
</dbReference>
<feature type="domain" description="Transferrin-binding protein B C-lobe/N-lobe beta-barrel" evidence="10">
    <location>
        <begin position="929"/>
        <end position="1057"/>
    </location>
</feature>
<evidence type="ECO:0000313" key="12">
    <source>
        <dbReference type="EMBL" id="MFL1731886.1"/>
    </source>
</evidence>
<evidence type="ECO:0000256" key="5">
    <source>
        <dbReference type="ARBA" id="ARBA00023288"/>
    </source>
</evidence>
<evidence type="ECO:0000256" key="7">
    <source>
        <dbReference type="SAM" id="Coils"/>
    </source>
</evidence>
<dbReference type="Gene3D" id="2.40.128.250">
    <property type="match status" value="1"/>
</dbReference>
<sequence>MPKSTKFSLLPLAVAVTSLMLSACGGGSFNNPSTIVIGQSKMIEKSDQSKDASAAKADDNANADTKNKADSRLTMPVLGSVLAIPKRNQAYDKKKLTHLEEHVPLDENNITTAHTDPVPALTEKLKESYGDEKIHHSNDDRYKFVKAGWIFTGLRPDETIKTDEDTDQPKQYTKGDGYLYYYGENPTTGLAKGVANYTGHWDFVTDVKRERESTITETTGRQAFGGGSGYKMDTGFGDEVGATSFAEQVFGQYAPRQGNHRAVFKADFDAKKLTGTLSTKQKAIASSPETYVDRYGIDATIKGNRFAGSAIAKNTETSFMEPNFFNKNADDRLEGGFYGENAEELAGKFLTNDNSVFAVFAGKQDNPEKFEKLEQVFGGSYVELTQDKAVNPAQKSQVLSLVNFGNVDQLQLGDHTITLLPQEAGKTTQQFVQLPTGQTAVITSFGSSDGVLRLGSVSKTAKTIETTAKSKPAENVKVTNKDKVGEPAKPTEEQLEAAKQKLTEKVSKLKEELTVLISNYQKNRTQDLKLQITEKALSGYSTDSEKENLKGDLNEIFKRLTRSDEREEAAEEILDMLATGDKYDINDDANLKEFLVQGPSKQVSSGPTEDQIAKIVANPTEEQLEAAKQKLTEKVEGLKKELSDLIATYQKSKSATLRSQITEKALSGYEDATERSNLTEDLKEIFKSLISSDEDERDGAAEEILNMLATGDKYKTENQENLKEFLVQNLVAQSTPSHTQDQITKAKADLKAKLETEKQELKDLLDSFAIENGNFGGDEESGETAQNRTEDDDERMENATDGASEVSGADVNDLEELKAQVIDKIKAAYTQDKQDVIGKQAVALLDGLLEKLKNGDEEANGKLVALFAQGDKFNSDNLENLTAYLPALPSTPNDGTTEQSEVIPLIGIEESLTGLYILGQRTPVSQIANQGQANYQGTWHGRIGHHWQSQAGYGEYDGKAKFEVDFGTKKLTGTLTEKSGIEPAFNLNATIDGNGFSGTATTRANGIYLDKGRQQNQQILKVESNNLTGAFYGENAKHLGGSFSFEQTLNDDEKVVGGAVFYGTKTTEDETKQK</sequence>
<keyword evidence="7" id="KW-0175">Coiled coil</keyword>
<keyword evidence="13" id="KW-1185">Reference proteome</keyword>
<keyword evidence="3" id="KW-0843">Virulence</keyword>
<gene>
    <name evidence="12" type="ORF">ACJHVH_02565</name>
</gene>
<evidence type="ECO:0000256" key="4">
    <source>
        <dbReference type="ARBA" id="ARBA00023139"/>
    </source>
</evidence>
<feature type="compositionally biased region" description="Low complexity" evidence="8">
    <location>
        <begin position="51"/>
        <end position="64"/>
    </location>
</feature>
<feature type="compositionally biased region" description="Basic and acidic residues" evidence="8">
    <location>
        <begin position="471"/>
        <end position="491"/>
    </location>
</feature>
<evidence type="ECO:0000259" key="10">
    <source>
        <dbReference type="Pfam" id="PF01298"/>
    </source>
</evidence>
<name>A0ABW8UA96_9GAMM</name>
<feature type="coiled-coil region" evidence="7">
    <location>
        <begin position="621"/>
        <end position="648"/>
    </location>
</feature>
<evidence type="ECO:0000256" key="9">
    <source>
        <dbReference type="SAM" id="SignalP"/>
    </source>
</evidence>
<dbReference type="PROSITE" id="PS51257">
    <property type="entry name" value="PROKAR_LIPOPROTEIN"/>
    <property type="match status" value="1"/>
</dbReference>
<dbReference type="InterPro" id="IPR011250">
    <property type="entry name" value="OMP/PagP_B-barrel"/>
</dbReference>
<feature type="coiled-coil region" evidence="7">
    <location>
        <begin position="492"/>
        <end position="519"/>
    </location>
</feature>
<dbReference type="EMBL" id="JBJJXE010000002">
    <property type="protein sequence ID" value="MFL1731886.1"/>
    <property type="molecule type" value="Genomic_DNA"/>
</dbReference>
<dbReference type="InterPro" id="IPR038669">
    <property type="entry name" value="TbpB_N-lobe_sf"/>
</dbReference>
<dbReference type="InterPro" id="IPR035313">
    <property type="entry name" value="TbpB_N-lobe"/>
</dbReference>
<evidence type="ECO:0000256" key="2">
    <source>
        <dbReference type="ARBA" id="ARBA00004459"/>
    </source>
</evidence>
<dbReference type="Gene3D" id="2.40.160.90">
    <property type="match status" value="2"/>
</dbReference>
<proteinExistence type="predicted"/>
<evidence type="ECO:0000256" key="6">
    <source>
        <dbReference type="ARBA" id="ARBA00023628"/>
    </source>
</evidence>
<keyword evidence="5" id="KW-0449">Lipoprotein</keyword>
<feature type="signal peptide" evidence="9">
    <location>
        <begin position="1"/>
        <end position="23"/>
    </location>
</feature>
<comment type="caution">
    <text evidence="12">The sequence shown here is derived from an EMBL/GenBank/DDBJ whole genome shotgun (WGS) entry which is preliminary data.</text>
</comment>
<feature type="region of interest" description="Disordered" evidence="8">
    <location>
        <begin position="772"/>
        <end position="807"/>
    </location>
</feature>
<dbReference type="InterPro" id="IPR001677">
    <property type="entry name" value="TbpB_B_D"/>
</dbReference>
<keyword evidence="4" id="KW-0564">Palmitate</keyword>
<feature type="region of interest" description="Disordered" evidence="8">
    <location>
        <begin position="470"/>
        <end position="491"/>
    </location>
</feature>
<feature type="domain" description="Transferrin-binding protein B N-lobe handle" evidence="11">
    <location>
        <begin position="59"/>
        <end position="186"/>
    </location>
</feature>
<organism evidence="12 13">
    <name type="scientific">Moraxella oculi</name>
    <dbReference type="NCBI Taxonomy" id="2940516"/>
    <lineage>
        <taxon>Bacteria</taxon>
        <taxon>Pseudomonadati</taxon>
        <taxon>Pseudomonadota</taxon>
        <taxon>Gammaproteobacteria</taxon>
        <taxon>Moraxellales</taxon>
        <taxon>Moraxellaceae</taxon>
        <taxon>Moraxella</taxon>
    </lineage>
</organism>
<feature type="chain" id="PRO_5046717099" description="Transferrin-binding protein B" evidence="9">
    <location>
        <begin position="24"/>
        <end position="1074"/>
    </location>
</feature>